<organism evidence="1 2">
    <name type="scientific">Colletotrichum kahawae</name>
    <name type="common">Coffee berry disease fungus</name>
    <dbReference type="NCBI Taxonomy" id="34407"/>
    <lineage>
        <taxon>Eukaryota</taxon>
        <taxon>Fungi</taxon>
        <taxon>Dikarya</taxon>
        <taxon>Ascomycota</taxon>
        <taxon>Pezizomycotina</taxon>
        <taxon>Sordariomycetes</taxon>
        <taxon>Hypocreomycetidae</taxon>
        <taxon>Glomerellales</taxon>
        <taxon>Glomerellaceae</taxon>
        <taxon>Colletotrichum</taxon>
        <taxon>Colletotrichum gloeosporioides species complex</taxon>
    </lineage>
</organism>
<name>A0AAD9Y0C5_COLKA</name>
<sequence length="136" mass="15192">MEVVGAVASVVTLAELAIKATRQARKLHKRLRNAPLDLEDLRENVGIIETITEQLAVLPGDGVEAPGLREALATTETELRALNEEIDRHIPVANDAGKLRTRVRWAWFTPSAIKENNRRLSATLDKLQILMTFYIL</sequence>
<proteinExistence type="predicted"/>
<dbReference type="AlphaFoldDB" id="A0AAD9Y0C5"/>
<dbReference type="EMBL" id="VYYT01000754">
    <property type="protein sequence ID" value="KAK2729868.1"/>
    <property type="molecule type" value="Genomic_DNA"/>
</dbReference>
<dbReference type="Proteomes" id="UP001281614">
    <property type="component" value="Unassembled WGS sequence"/>
</dbReference>
<evidence type="ECO:0008006" key="3">
    <source>
        <dbReference type="Google" id="ProtNLM"/>
    </source>
</evidence>
<comment type="caution">
    <text evidence="1">The sequence shown here is derived from an EMBL/GenBank/DDBJ whole genome shotgun (WGS) entry which is preliminary data.</text>
</comment>
<keyword evidence="2" id="KW-1185">Reference proteome</keyword>
<accession>A0AAD9Y0C5</accession>
<gene>
    <name evidence="1" type="ORF">CKAH01_10033</name>
</gene>
<protein>
    <recommendedName>
        <fullName evidence="3">Fungal N-terminal domain-containing protein</fullName>
    </recommendedName>
</protein>
<reference evidence="1" key="1">
    <citation type="submission" date="2023-02" db="EMBL/GenBank/DDBJ databases">
        <title>Colletotrichum kahawae CIFC_Que2 genome sequencing and assembly.</title>
        <authorList>
            <person name="Baroncelli R."/>
        </authorList>
    </citation>
    <scope>NUCLEOTIDE SEQUENCE</scope>
    <source>
        <strain evidence="1">CIFC_Que2</strain>
    </source>
</reference>
<evidence type="ECO:0000313" key="2">
    <source>
        <dbReference type="Proteomes" id="UP001281614"/>
    </source>
</evidence>
<evidence type="ECO:0000313" key="1">
    <source>
        <dbReference type="EMBL" id="KAK2729868.1"/>
    </source>
</evidence>